<evidence type="ECO:0000256" key="14">
    <source>
        <dbReference type="RuleBase" id="RU004182"/>
    </source>
</evidence>
<feature type="binding site" evidence="12">
    <location>
        <begin position="268"/>
        <end position="275"/>
    </location>
    <ligand>
        <name>FAD</name>
        <dbReference type="ChEBI" id="CHEBI:57692"/>
    </ligand>
</feature>
<keyword evidence="16" id="KW-0456">Lyase</keyword>
<comment type="catalytic activity">
    <reaction evidence="9">
        <text>cyclobutadipyrimidine (in DNA) = 2 pyrimidine residues (in DNA).</text>
        <dbReference type="EC" id="4.1.99.3"/>
    </reaction>
</comment>
<evidence type="ECO:0000313" key="16">
    <source>
        <dbReference type="EMBL" id="VVC76541.1"/>
    </source>
</evidence>
<dbReference type="InterPro" id="IPR006050">
    <property type="entry name" value="DNA_photolyase_N"/>
</dbReference>
<dbReference type="PANTHER" id="PTHR11455">
    <property type="entry name" value="CRYPTOCHROME"/>
    <property type="match status" value="1"/>
</dbReference>
<keyword evidence="6 12" id="KW-0274">FAD</keyword>
<evidence type="ECO:0000256" key="9">
    <source>
        <dbReference type="ARBA" id="ARBA00033999"/>
    </source>
</evidence>
<dbReference type="Pfam" id="PF03441">
    <property type="entry name" value="FAD_binding_7"/>
    <property type="match status" value="1"/>
</dbReference>
<dbReference type="InterPro" id="IPR005101">
    <property type="entry name" value="Cryptochr/Photolyase_FAD-bd"/>
</dbReference>
<evidence type="ECO:0000256" key="12">
    <source>
        <dbReference type="PIRSR" id="PIRSR602081-1"/>
    </source>
</evidence>
<dbReference type="GO" id="GO:0003677">
    <property type="term" value="F:DNA binding"/>
    <property type="evidence" value="ECO:0007669"/>
    <property type="project" value="TreeGrafter"/>
</dbReference>
<dbReference type="PROSITE" id="PS00691">
    <property type="entry name" value="DNA_PHOTOLYASES_1_2"/>
    <property type="match status" value="1"/>
</dbReference>
<evidence type="ECO:0000256" key="2">
    <source>
        <dbReference type="ARBA" id="ARBA00005862"/>
    </source>
</evidence>
<comment type="cofactor">
    <cofactor evidence="1">
        <name>(6R)-5,10-methylene-5,6,7,8-tetrahydrofolate</name>
        <dbReference type="ChEBI" id="CHEBI:15636"/>
    </cofactor>
</comment>
<evidence type="ECO:0000313" key="17">
    <source>
        <dbReference type="Proteomes" id="UP000324194"/>
    </source>
</evidence>
<dbReference type="Pfam" id="PF00875">
    <property type="entry name" value="DNA_photolyase"/>
    <property type="match status" value="1"/>
</dbReference>
<dbReference type="InterPro" id="IPR002081">
    <property type="entry name" value="Cryptochrome/DNA_photolyase_1"/>
</dbReference>
<dbReference type="InterPro" id="IPR018394">
    <property type="entry name" value="DNA_photolyase_1_CS_C"/>
</dbReference>
<protein>
    <recommendedName>
        <fullName evidence="4">Deoxyribodipyrimidine photo-lyase</fullName>
        <ecNumber evidence="3">4.1.99.3</ecNumber>
    </recommendedName>
    <alternativeName>
        <fullName evidence="8">DNA photolyase</fullName>
    </alternativeName>
    <alternativeName>
        <fullName evidence="11">Photoreactivating enzyme</fullName>
    </alternativeName>
</protein>
<evidence type="ECO:0000256" key="5">
    <source>
        <dbReference type="ARBA" id="ARBA00022630"/>
    </source>
</evidence>
<keyword evidence="5 12" id="KW-0285">Flavoprotein</keyword>
<sequence length="461" mass="53520">MAKPYRLALHIFRRDLRLDDNTSLAHALDLSDQVIPCFIFDKRQIELNDYKSDNSIQFMAQSLKELDARLRDKHTRLFCFYGIAEQVIQQLIASEDIQAVFINRDYTPFSKARDHQIEKTCAAHGVAYHCFADVLLHEPEEIQKPDGGAYTVFTHFLNKAAPMSVQPPRKNKRDNYYQGKLTAEDKSTLEKLSRKQNPVLAVKGGRKEALTLLQKACALTDYTLTRDIPSLNGTSRLSAHNKFGTLSIREFYFALANQSDKDHALIRELFWRDFFTYIAFHFPRVFGHAFQEKFAHIEWSRNEKHFRAWCEGRTGFPIVDAGMRELNATGYMHNRARMITASFLVKDLHIDWRWGEKYFAQKLVDYDPAVNNGNWQWAASTGCDAQPYFRIFNPWLQQKKFDPDCLYIKRWIPELAAQPPDVIHTLYRQSGALMTNYPHPLVDHAIESGKAKAVYQLSRSR</sequence>
<dbReference type="EC" id="4.1.99.3" evidence="3"/>
<dbReference type="Gene3D" id="1.10.579.10">
    <property type="entry name" value="DNA Cyclobutane Dipyrimidine Photolyase, subunit A, domain 3"/>
    <property type="match status" value="1"/>
</dbReference>
<feature type="site" description="Electron transfer via tryptophanyl radical" evidence="13">
    <location>
        <position position="375"/>
    </location>
</feature>
<evidence type="ECO:0000256" key="13">
    <source>
        <dbReference type="PIRSR" id="PIRSR602081-2"/>
    </source>
</evidence>
<evidence type="ECO:0000256" key="8">
    <source>
        <dbReference type="ARBA" id="ARBA00031671"/>
    </source>
</evidence>
<feature type="binding site" evidence="12">
    <location>
        <begin position="365"/>
        <end position="367"/>
    </location>
    <ligand>
        <name>FAD</name>
        <dbReference type="ChEBI" id="CHEBI:57692"/>
    </ligand>
</feature>
<proteinExistence type="inferred from homology"/>
<comment type="similarity">
    <text evidence="2">Belongs to the DNA photolyase class-1 family.</text>
</comment>
<keyword evidence="7 14" id="KW-0157">Chromophore</keyword>
<dbReference type="GO" id="GO:0003904">
    <property type="term" value="F:deoxyribodipyrimidine photo-lyase activity"/>
    <property type="evidence" value="ECO:0007669"/>
    <property type="project" value="UniProtKB-EC"/>
</dbReference>
<dbReference type="InterPro" id="IPR036134">
    <property type="entry name" value="Crypto/Photolyase_FAD-like_sf"/>
</dbReference>
<evidence type="ECO:0000256" key="7">
    <source>
        <dbReference type="ARBA" id="ARBA00022991"/>
    </source>
</evidence>
<evidence type="ECO:0000256" key="3">
    <source>
        <dbReference type="ARBA" id="ARBA00013149"/>
    </source>
</evidence>
<reference evidence="16 17" key="1">
    <citation type="submission" date="2019-08" db="EMBL/GenBank/DDBJ databases">
        <authorList>
            <person name="Guy L."/>
        </authorList>
    </citation>
    <scope>NUCLEOTIDE SEQUENCE [LARGE SCALE GENOMIC DNA]</scope>
    <source>
        <strain evidence="16 17">SGT-108</strain>
    </source>
</reference>
<evidence type="ECO:0000256" key="11">
    <source>
        <dbReference type="ARBA" id="ARBA00083107"/>
    </source>
</evidence>
<keyword evidence="17" id="KW-1185">Reference proteome</keyword>
<comment type="cofactor">
    <cofactor evidence="12">
        <name>FAD</name>
        <dbReference type="ChEBI" id="CHEBI:57692"/>
    </cofactor>
    <text evidence="12">Binds 1 FAD per subunit.</text>
</comment>
<dbReference type="PANTHER" id="PTHR11455:SF9">
    <property type="entry name" value="CRYPTOCHROME CIRCADIAN CLOCK 5 ISOFORM X1"/>
    <property type="match status" value="1"/>
</dbReference>
<dbReference type="PROSITE" id="PS00394">
    <property type="entry name" value="DNA_PHOTOLYASES_1_1"/>
    <property type="match status" value="1"/>
</dbReference>
<dbReference type="OrthoDB" id="9772484at2"/>
<dbReference type="Gene3D" id="1.25.40.80">
    <property type="match status" value="1"/>
</dbReference>
<evidence type="ECO:0000256" key="1">
    <source>
        <dbReference type="ARBA" id="ARBA00001932"/>
    </source>
</evidence>
<evidence type="ECO:0000259" key="15">
    <source>
        <dbReference type="PROSITE" id="PS51645"/>
    </source>
</evidence>
<dbReference type="EMBL" id="LR699119">
    <property type="protein sequence ID" value="VVC76541.1"/>
    <property type="molecule type" value="Genomic_DNA"/>
</dbReference>
<feature type="binding site" evidence="12">
    <location>
        <position position="222"/>
    </location>
    <ligand>
        <name>FAD</name>
        <dbReference type="ChEBI" id="CHEBI:57692"/>
    </ligand>
</feature>
<gene>
    <name evidence="16" type="primary">phr</name>
    <name evidence="16" type="ORF">AQUSIP_18570</name>
</gene>
<dbReference type="GO" id="GO:0000719">
    <property type="term" value="P:photoreactive repair"/>
    <property type="evidence" value="ECO:0007669"/>
    <property type="project" value="UniProtKB-ARBA"/>
</dbReference>
<dbReference type="Gene3D" id="3.40.50.620">
    <property type="entry name" value="HUPs"/>
    <property type="match status" value="1"/>
</dbReference>
<name>A0A5E4PJL6_9COXI</name>
<dbReference type="InterPro" id="IPR036155">
    <property type="entry name" value="Crypto/Photolyase_N_sf"/>
</dbReference>
<dbReference type="GO" id="GO:0071949">
    <property type="term" value="F:FAD binding"/>
    <property type="evidence" value="ECO:0007669"/>
    <property type="project" value="TreeGrafter"/>
</dbReference>
<dbReference type="KEGG" id="asip:AQUSIP_18570"/>
<feature type="site" description="Electron transfer via tryptophanyl radical" evidence="13">
    <location>
        <position position="352"/>
    </location>
</feature>
<dbReference type="SUPFAM" id="SSF52425">
    <property type="entry name" value="Cryptochrome/photolyase, N-terminal domain"/>
    <property type="match status" value="1"/>
</dbReference>
<dbReference type="FunFam" id="1.10.579.10:FF:000003">
    <property type="entry name" value="Deoxyribodipyrimidine photo-lyase"/>
    <property type="match status" value="1"/>
</dbReference>
<feature type="domain" description="Photolyase/cryptochrome alpha/beta" evidence="15">
    <location>
        <begin position="6"/>
        <end position="136"/>
    </location>
</feature>
<evidence type="ECO:0000256" key="4">
    <source>
        <dbReference type="ARBA" id="ARBA00014046"/>
    </source>
</evidence>
<dbReference type="SUPFAM" id="SSF48173">
    <property type="entry name" value="Cryptochrome/photolyase FAD-binding domain"/>
    <property type="match status" value="1"/>
</dbReference>
<dbReference type="InterPro" id="IPR014729">
    <property type="entry name" value="Rossmann-like_a/b/a_fold"/>
</dbReference>
<comment type="similarity">
    <text evidence="14">Belongs to the DNA photolyase family.</text>
</comment>
<feature type="binding site" evidence="12">
    <location>
        <begin position="234"/>
        <end position="238"/>
    </location>
    <ligand>
        <name>FAD</name>
        <dbReference type="ChEBI" id="CHEBI:57692"/>
    </ligand>
</feature>
<dbReference type="PROSITE" id="PS51645">
    <property type="entry name" value="PHR_CRY_ALPHA_BETA"/>
    <property type="match status" value="1"/>
</dbReference>
<comment type="function">
    <text evidence="10">Involved in repair of UV radiation-induced DNA damage. Catalyzes the light-dependent monomerization (300-600 nm) of cyclobutyl pyrimidine dimers (in cis-syn configuration), which are formed between adjacent bases on the same DNA strand upon exposure to ultraviolet radiation.</text>
</comment>
<organism evidence="16 17">
    <name type="scientific">Aquicella siphonis</name>
    <dbReference type="NCBI Taxonomy" id="254247"/>
    <lineage>
        <taxon>Bacteria</taxon>
        <taxon>Pseudomonadati</taxon>
        <taxon>Pseudomonadota</taxon>
        <taxon>Gammaproteobacteria</taxon>
        <taxon>Legionellales</taxon>
        <taxon>Coxiellaceae</taxon>
        <taxon>Aquicella</taxon>
    </lineage>
</organism>
<feature type="site" description="Electron transfer via tryptophanyl radical" evidence="13">
    <location>
        <position position="299"/>
    </location>
</feature>
<dbReference type="PRINTS" id="PR00147">
    <property type="entry name" value="DNAPHOTLYASE"/>
</dbReference>
<dbReference type="AlphaFoldDB" id="A0A5E4PJL6"/>
<evidence type="ECO:0000256" key="6">
    <source>
        <dbReference type="ARBA" id="ARBA00022827"/>
    </source>
</evidence>
<dbReference type="RefSeq" id="WP_148339854.1">
    <property type="nucleotide sequence ID" value="NZ_LR699119.1"/>
</dbReference>
<evidence type="ECO:0000256" key="10">
    <source>
        <dbReference type="ARBA" id="ARBA00059220"/>
    </source>
</evidence>
<accession>A0A5E4PJL6</accession>
<dbReference type="Proteomes" id="UP000324194">
    <property type="component" value="Chromosome 1"/>
</dbReference>